<feature type="region of interest" description="Disordered" evidence="5">
    <location>
        <begin position="139"/>
        <end position="169"/>
    </location>
</feature>
<dbReference type="EMBL" id="AZBU02000004">
    <property type="protein sequence ID" value="TKR82165.1"/>
    <property type="molecule type" value="Genomic_DNA"/>
</dbReference>
<proteinExistence type="predicted"/>
<comment type="caution">
    <text evidence="8">The sequence shown here is derived from an EMBL/GenBank/DDBJ whole genome shotgun (WGS) entry which is preliminary data.</text>
</comment>
<dbReference type="GO" id="GO:0016020">
    <property type="term" value="C:membrane"/>
    <property type="evidence" value="ECO:0007669"/>
    <property type="project" value="UniProtKB-SubCell"/>
</dbReference>
<keyword evidence="9" id="KW-1185">Reference proteome</keyword>
<dbReference type="PROSITE" id="PS50262">
    <property type="entry name" value="G_PROTEIN_RECEP_F1_2"/>
    <property type="match status" value="1"/>
</dbReference>
<feature type="transmembrane region" description="Helical" evidence="6">
    <location>
        <begin position="58"/>
        <end position="79"/>
    </location>
</feature>
<evidence type="ECO:0000256" key="6">
    <source>
        <dbReference type="SAM" id="Phobius"/>
    </source>
</evidence>
<evidence type="ECO:0000256" key="2">
    <source>
        <dbReference type="ARBA" id="ARBA00022692"/>
    </source>
</evidence>
<feature type="domain" description="G-protein coupled receptors family 1 profile" evidence="7">
    <location>
        <begin position="37"/>
        <end position="132"/>
    </location>
</feature>
<evidence type="ECO:0000256" key="3">
    <source>
        <dbReference type="ARBA" id="ARBA00022989"/>
    </source>
</evidence>
<comment type="subcellular location">
    <subcellularLocation>
        <location evidence="1">Membrane</location>
    </subcellularLocation>
</comment>
<dbReference type="Proteomes" id="UP000298663">
    <property type="component" value="Unassembled WGS sequence"/>
</dbReference>
<dbReference type="SUPFAM" id="SSF81321">
    <property type="entry name" value="Family A G protein-coupled receptor-like"/>
    <property type="match status" value="1"/>
</dbReference>
<evidence type="ECO:0000256" key="5">
    <source>
        <dbReference type="SAM" id="MobiDB-lite"/>
    </source>
</evidence>
<dbReference type="Gene3D" id="1.20.1070.10">
    <property type="entry name" value="Rhodopsin 7-helix transmembrane proteins"/>
    <property type="match status" value="1"/>
</dbReference>
<keyword evidence="4 6" id="KW-0472">Membrane</keyword>
<evidence type="ECO:0000256" key="1">
    <source>
        <dbReference type="ARBA" id="ARBA00004370"/>
    </source>
</evidence>
<protein>
    <recommendedName>
        <fullName evidence="7">G-protein coupled receptors family 1 profile domain-containing protein</fullName>
    </recommendedName>
</protein>
<evidence type="ECO:0000256" key="4">
    <source>
        <dbReference type="ARBA" id="ARBA00023136"/>
    </source>
</evidence>
<gene>
    <name evidence="8" type="ORF">L596_015932</name>
</gene>
<dbReference type="AlphaFoldDB" id="A0A4V6XW92"/>
<name>A0A4V6XW92_STECR</name>
<evidence type="ECO:0000313" key="9">
    <source>
        <dbReference type="Proteomes" id="UP000298663"/>
    </source>
</evidence>
<feature type="transmembrane region" description="Helical" evidence="6">
    <location>
        <begin position="99"/>
        <end position="119"/>
    </location>
</feature>
<keyword evidence="2 6" id="KW-0812">Transmembrane</keyword>
<keyword evidence="3 6" id="KW-1133">Transmembrane helix</keyword>
<organism evidence="8 9">
    <name type="scientific">Steinernema carpocapsae</name>
    <name type="common">Entomopathogenic nematode</name>
    <dbReference type="NCBI Taxonomy" id="34508"/>
    <lineage>
        <taxon>Eukaryota</taxon>
        <taxon>Metazoa</taxon>
        <taxon>Ecdysozoa</taxon>
        <taxon>Nematoda</taxon>
        <taxon>Chromadorea</taxon>
        <taxon>Rhabditida</taxon>
        <taxon>Tylenchina</taxon>
        <taxon>Panagrolaimomorpha</taxon>
        <taxon>Strongyloidoidea</taxon>
        <taxon>Steinernematidae</taxon>
        <taxon>Steinernema</taxon>
    </lineage>
</organism>
<feature type="transmembrane region" description="Helical" evidence="6">
    <location>
        <begin position="20"/>
        <end position="46"/>
    </location>
</feature>
<reference evidence="8 9" key="1">
    <citation type="journal article" date="2015" name="Genome Biol.">
        <title>Comparative genomics of Steinernema reveals deeply conserved gene regulatory networks.</title>
        <authorList>
            <person name="Dillman A.R."/>
            <person name="Macchietto M."/>
            <person name="Porter C.F."/>
            <person name="Rogers A."/>
            <person name="Williams B."/>
            <person name="Antoshechkin I."/>
            <person name="Lee M.M."/>
            <person name="Goodwin Z."/>
            <person name="Lu X."/>
            <person name="Lewis E.E."/>
            <person name="Goodrich-Blair H."/>
            <person name="Stock S.P."/>
            <person name="Adams B.J."/>
            <person name="Sternberg P.W."/>
            <person name="Mortazavi A."/>
        </authorList>
    </citation>
    <scope>NUCLEOTIDE SEQUENCE [LARGE SCALE GENOMIC DNA]</scope>
    <source>
        <strain evidence="8 9">ALL</strain>
    </source>
</reference>
<evidence type="ECO:0000259" key="7">
    <source>
        <dbReference type="PROSITE" id="PS50262"/>
    </source>
</evidence>
<dbReference type="InterPro" id="IPR017452">
    <property type="entry name" value="GPCR_Rhodpsn_7TM"/>
</dbReference>
<sequence length="169" mass="18183">MSNLTAFHGTADFILFLDHNIAVTIGKLIVGFVGAILNSVIIIVLWRSPTLKQDSFTLLLTVLCGSEIVLGLAGVPRAVVTAFLTERMTKFLCMAMGSLYVYGDVATSTAMSGIAIARFNVARKADNLIVPLDHCSSQRPRRTSRLRAAVPKSEGRTSRHVPPSCVVAP</sequence>
<evidence type="ECO:0000313" key="8">
    <source>
        <dbReference type="EMBL" id="TKR82165.1"/>
    </source>
</evidence>
<reference evidence="8 9" key="2">
    <citation type="journal article" date="2019" name="G3 (Bethesda)">
        <title>Hybrid Assembly of the Genome of the Entomopathogenic Nematode Steinernema carpocapsae Identifies the X-Chromosome.</title>
        <authorList>
            <person name="Serra L."/>
            <person name="Macchietto M."/>
            <person name="Macias-Munoz A."/>
            <person name="McGill C.J."/>
            <person name="Rodriguez I.M."/>
            <person name="Rodriguez B."/>
            <person name="Murad R."/>
            <person name="Mortazavi A."/>
        </authorList>
    </citation>
    <scope>NUCLEOTIDE SEQUENCE [LARGE SCALE GENOMIC DNA]</scope>
    <source>
        <strain evidence="8 9">ALL</strain>
    </source>
</reference>
<accession>A0A4V6XW92</accession>